<dbReference type="Pfam" id="PF01636">
    <property type="entry name" value="APH"/>
    <property type="match status" value="1"/>
</dbReference>
<dbReference type="EMBL" id="JABEQM010000013">
    <property type="protein sequence ID" value="MBB2202772.1"/>
    <property type="molecule type" value="Genomic_DNA"/>
</dbReference>
<keyword evidence="3" id="KW-0808">Transferase</keyword>
<dbReference type="PANTHER" id="PTHR21064:SF6">
    <property type="entry name" value="AMINOGLYCOSIDE PHOSPHOTRANSFERASE DOMAIN-CONTAINING PROTEIN"/>
    <property type="match status" value="1"/>
</dbReference>
<organism evidence="3 4">
    <name type="scientific">Gluconacetobacter tumulisoli</name>
    <dbReference type="NCBI Taxonomy" id="1286189"/>
    <lineage>
        <taxon>Bacteria</taxon>
        <taxon>Pseudomonadati</taxon>
        <taxon>Pseudomonadota</taxon>
        <taxon>Alphaproteobacteria</taxon>
        <taxon>Acetobacterales</taxon>
        <taxon>Acetobacteraceae</taxon>
        <taxon>Gluconacetobacter</taxon>
    </lineage>
</organism>
<feature type="domain" description="Aminoglycoside phosphotransferase" evidence="2">
    <location>
        <begin position="39"/>
        <end position="274"/>
    </location>
</feature>
<comment type="caution">
    <text evidence="3">The sequence shown here is derived from an EMBL/GenBank/DDBJ whole genome shotgun (WGS) entry which is preliminary data.</text>
</comment>
<accession>A0A7W4K9I2</accession>
<evidence type="ECO:0000256" key="1">
    <source>
        <dbReference type="ARBA" id="ARBA00038240"/>
    </source>
</evidence>
<dbReference type="GO" id="GO:0009088">
    <property type="term" value="P:threonine biosynthetic process"/>
    <property type="evidence" value="ECO:0007669"/>
    <property type="project" value="TreeGrafter"/>
</dbReference>
<gene>
    <name evidence="3" type="ORF">HLH28_14545</name>
</gene>
<dbReference type="InterPro" id="IPR011009">
    <property type="entry name" value="Kinase-like_dom_sf"/>
</dbReference>
<keyword evidence="4" id="KW-1185">Reference proteome</keyword>
<evidence type="ECO:0000313" key="4">
    <source>
        <dbReference type="Proteomes" id="UP000578030"/>
    </source>
</evidence>
<reference evidence="3 4" key="1">
    <citation type="submission" date="2020-04" db="EMBL/GenBank/DDBJ databases">
        <title>Description of novel Gluconacetobacter.</title>
        <authorList>
            <person name="Sombolestani A."/>
        </authorList>
    </citation>
    <scope>NUCLEOTIDE SEQUENCE [LARGE SCALE GENOMIC DNA]</scope>
    <source>
        <strain evidence="3 4">LMG 27802</strain>
    </source>
</reference>
<evidence type="ECO:0000313" key="3">
    <source>
        <dbReference type="EMBL" id="MBB2202772.1"/>
    </source>
</evidence>
<dbReference type="AlphaFoldDB" id="A0A7W4K9I2"/>
<evidence type="ECO:0000259" key="2">
    <source>
        <dbReference type="Pfam" id="PF01636"/>
    </source>
</evidence>
<dbReference type="SUPFAM" id="SSF56112">
    <property type="entry name" value="Protein kinase-like (PK-like)"/>
    <property type="match status" value="1"/>
</dbReference>
<protein>
    <submittedName>
        <fullName evidence="3">Phosphotransferase</fullName>
    </submittedName>
</protein>
<dbReference type="GO" id="GO:0004413">
    <property type="term" value="F:homoserine kinase activity"/>
    <property type="evidence" value="ECO:0007669"/>
    <property type="project" value="TreeGrafter"/>
</dbReference>
<dbReference type="Gene3D" id="3.90.1200.10">
    <property type="match status" value="1"/>
</dbReference>
<sequence length="336" mass="37650">MNVRHADPLDNAALSRLAGHAMARYPAPFQGELRLLTRSENATFRIDAHGRRYALRIHRPDYHQKADIEGELAWLDALHRDIGLVVPTAIPDRSGTRVLTLDAPDGSHRHAVLFHWIDGEMPTSNLDPASFQQLGEITARLHQHSRNWKRPAGFHRIIWDHETMTGPDGHWGDWHDTPGLGANDIATIEAAMQDAGRKLAAFGKSEDRYGLIHADLRLTNLLLHHGETRVIDFDDCGMGWFMHDLPAAISFEEHHPSAPVWVSNWLDGYERIAAVTDEERAILPALFIQRRVQMTAWVGSHAETEMAQSLGPDWVGHTPRLCRLYLDGPGLPIGAG</sequence>
<name>A0A7W4K9I2_9PROT</name>
<comment type="similarity">
    <text evidence="1">Belongs to the pseudomonas-type ThrB family.</text>
</comment>
<dbReference type="InterPro" id="IPR002575">
    <property type="entry name" value="Aminoglycoside_PTrfase"/>
</dbReference>
<dbReference type="PANTHER" id="PTHR21064">
    <property type="entry name" value="AMINOGLYCOSIDE PHOSPHOTRANSFERASE DOMAIN-CONTAINING PROTEIN-RELATED"/>
    <property type="match status" value="1"/>
</dbReference>
<dbReference type="RefSeq" id="WP_182960455.1">
    <property type="nucleotide sequence ID" value="NZ_JABEQM010000013.1"/>
</dbReference>
<proteinExistence type="inferred from homology"/>
<dbReference type="InterPro" id="IPR050249">
    <property type="entry name" value="Pseudomonas-type_ThrB"/>
</dbReference>
<dbReference type="Proteomes" id="UP000578030">
    <property type="component" value="Unassembled WGS sequence"/>
</dbReference>
<dbReference type="Gene3D" id="3.30.200.20">
    <property type="entry name" value="Phosphorylase Kinase, domain 1"/>
    <property type="match status" value="1"/>
</dbReference>